<dbReference type="InterPro" id="IPR033140">
    <property type="entry name" value="Lipase_GDXG_put_SER_AS"/>
</dbReference>
<evidence type="ECO:0000256" key="3">
    <source>
        <dbReference type="PROSITE-ProRule" id="PRU10038"/>
    </source>
</evidence>
<evidence type="ECO:0000313" key="5">
    <source>
        <dbReference type="EMBL" id="AZG13031.1"/>
    </source>
</evidence>
<dbReference type="InterPro" id="IPR013094">
    <property type="entry name" value="AB_hydrolase_3"/>
</dbReference>
<dbReference type="Proteomes" id="UP000270411">
    <property type="component" value="Chromosome 1"/>
</dbReference>
<dbReference type="InterPro" id="IPR029058">
    <property type="entry name" value="AB_hydrolase_fold"/>
</dbReference>
<feature type="domain" description="Alpha/beta hydrolase fold-3" evidence="4">
    <location>
        <begin position="79"/>
        <end position="291"/>
    </location>
</feature>
<protein>
    <submittedName>
        <fullName evidence="5">Alpha/beta hydrolase</fullName>
    </submittedName>
</protein>
<evidence type="ECO:0000259" key="4">
    <source>
        <dbReference type="Pfam" id="PF07859"/>
    </source>
</evidence>
<evidence type="ECO:0000313" key="6">
    <source>
        <dbReference type="Proteomes" id="UP000270411"/>
    </source>
</evidence>
<dbReference type="RefSeq" id="WP_124682912.1">
    <property type="nucleotide sequence ID" value="NZ_CP033969.1"/>
</dbReference>
<dbReference type="EMBL" id="CP033969">
    <property type="protein sequence ID" value="AZG13031.1"/>
    <property type="molecule type" value="Genomic_DNA"/>
</dbReference>
<feature type="active site" evidence="3">
    <location>
        <position position="157"/>
    </location>
</feature>
<reference evidence="6" key="1">
    <citation type="submission" date="2018-11" db="EMBL/GenBank/DDBJ databases">
        <title>FDA dAtabase for Regulatory Grade micrObial Sequences (FDA-ARGOS): Supporting development and validation of Infectious Disease Dx tests.</title>
        <authorList>
            <person name="Goldberg B."/>
            <person name="Campos J."/>
            <person name="Tallon L."/>
            <person name="Sadzewicz L."/>
            <person name="Zhao X."/>
            <person name="Vavikolanu K."/>
            <person name="Mehta A."/>
            <person name="Aluvathingal J."/>
            <person name="Nadendla S."/>
            <person name="Geyer C."/>
            <person name="Nandy P."/>
            <person name="Yan Y."/>
            <person name="Sichtig H."/>
        </authorList>
    </citation>
    <scope>NUCLEOTIDE SEQUENCE [LARGE SCALE GENOMIC DNA]</scope>
    <source>
        <strain evidence="6">FDAARGOS_614</strain>
    </source>
</reference>
<comment type="similarity">
    <text evidence="1">Belongs to the 'GDXG' lipolytic enzyme family.</text>
</comment>
<name>A0A3G8GXR7_9BURK</name>
<dbReference type="PROSITE" id="PS01173">
    <property type="entry name" value="LIPASE_GDXG_HIS"/>
    <property type="match status" value="1"/>
</dbReference>
<dbReference type="SUPFAM" id="SSF53474">
    <property type="entry name" value="alpha/beta-Hydrolases"/>
    <property type="match status" value="1"/>
</dbReference>
<evidence type="ECO:0000256" key="2">
    <source>
        <dbReference type="ARBA" id="ARBA00022801"/>
    </source>
</evidence>
<gene>
    <name evidence="5" type="ORF">EHF44_05990</name>
</gene>
<dbReference type="PANTHER" id="PTHR48081">
    <property type="entry name" value="AB HYDROLASE SUPERFAMILY PROTEIN C4A8.06C"/>
    <property type="match status" value="1"/>
</dbReference>
<dbReference type="Gene3D" id="3.40.50.1820">
    <property type="entry name" value="alpha/beta hydrolase"/>
    <property type="match status" value="1"/>
</dbReference>
<dbReference type="KEGG" id="cpau:EHF44_05990"/>
<evidence type="ECO:0000256" key="1">
    <source>
        <dbReference type="ARBA" id="ARBA00010515"/>
    </source>
</evidence>
<dbReference type="GO" id="GO:0016787">
    <property type="term" value="F:hydrolase activity"/>
    <property type="evidence" value="ECO:0007669"/>
    <property type="project" value="UniProtKB-KW"/>
</dbReference>
<dbReference type="PANTHER" id="PTHR48081:SF8">
    <property type="entry name" value="ALPHA_BETA HYDROLASE FOLD-3 DOMAIN-CONTAINING PROTEIN-RELATED"/>
    <property type="match status" value="1"/>
</dbReference>
<dbReference type="InterPro" id="IPR002168">
    <property type="entry name" value="Lipase_GDXG_HIS_AS"/>
</dbReference>
<keyword evidence="2 5" id="KW-0378">Hydrolase</keyword>
<dbReference type="AlphaFoldDB" id="A0A3G8GXR7"/>
<sequence>MAIDPQLQSYYRQMADRYAGQPSAVTAPERRARFEDVAAQSQLPDPDGMTVEDLAIPSGGTSLPVRLFRPAGEASPKLIVYFHGGGWVVGSPATHHTVAALLAADTGCAVASVDYRLAPEMPFPTPCDDAIAAVQWLADARASLGMAADFLAVAGDSAGGHLAAAAARHINDAAGRHIVNAQLLIYPVTAPVLTTESYRAFADGPGLTRDEMAWFWTQYIGADALALGADQSDPRICLMATPPACLPPASVVIVASNDVLRDDGLAYADFLVRHDAPVITIEASGMTHGFARLQPEAPRAREWMRRAAQAFVASFDDA</sequence>
<dbReference type="OrthoDB" id="9794445at2"/>
<dbReference type="PROSITE" id="PS01174">
    <property type="entry name" value="LIPASE_GDXG_SER"/>
    <property type="match status" value="1"/>
</dbReference>
<organism evidence="5 6">
    <name type="scientific">Cupriavidus pauculus</name>
    <dbReference type="NCBI Taxonomy" id="82633"/>
    <lineage>
        <taxon>Bacteria</taxon>
        <taxon>Pseudomonadati</taxon>
        <taxon>Pseudomonadota</taxon>
        <taxon>Betaproteobacteria</taxon>
        <taxon>Burkholderiales</taxon>
        <taxon>Burkholderiaceae</taxon>
        <taxon>Cupriavidus</taxon>
    </lineage>
</organism>
<accession>A0A3G8GXR7</accession>
<dbReference type="Pfam" id="PF07859">
    <property type="entry name" value="Abhydrolase_3"/>
    <property type="match status" value="1"/>
</dbReference>
<proteinExistence type="inferred from homology"/>
<dbReference type="InterPro" id="IPR050300">
    <property type="entry name" value="GDXG_lipolytic_enzyme"/>
</dbReference>